<dbReference type="Gene3D" id="3.90.25.10">
    <property type="entry name" value="UDP-galactose 4-epimerase, domain 1"/>
    <property type="match status" value="1"/>
</dbReference>
<name>A0ABP6L4S4_9ACTN</name>
<organism evidence="2 3">
    <name type="scientific">Streptomyces glomeratus</name>
    <dbReference type="NCBI Taxonomy" id="284452"/>
    <lineage>
        <taxon>Bacteria</taxon>
        <taxon>Bacillati</taxon>
        <taxon>Actinomycetota</taxon>
        <taxon>Actinomycetes</taxon>
        <taxon>Kitasatosporales</taxon>
        <taxon>Streptomycetaceae</taxon>
        <taxon>Streptomyces</taxon>
    </lineage>
</organism>
<dbReference type="EMBL" id="BAAAUF010000004">
    <property type="protein sequence ID" value="GAA3027773.1"/>
    <property type="molecule type" value="Genomic_DNA"/>
</dbReference>
<dbReference type="Gene3D" id="3.40.50.720">
    <property type="entry name" value="NAD(P)-binding Rossmann-like Domain"/>
    <property type="match status" value="1"/>
</dbReference>
<evidence type="ECO:0000313" key="2">
    <source>
        <dbReference type="EMBL" id="GAA3027773.1"/>
    </source>
</evidence>
<evidence type="ECO:0000259" key="1">
    <source>
        <dbReference type="Pfam" id="PF05368"/>
    </source>
</evidence>
<keyword evidence="3" id="KW-1185">Reference proteome</keyword>
<dbReference type="PANTHER" id="PTHR43162">
    <property type="match status" value="1"/>
</dbReference>
<dbReference type="Proteomes" id="UP001501532">
    <property type="component" value="Unassembled WGS sequence"/>
</dbReference>
<protein>
    <submittedName>
        <fullName evidence="2">SDR family oxidoreductase</fullName>
    </submittedName>
</protein>
<dbReference type="RefSeq" id="WP_234519362.1">
    <property type="nucleotide sequence ID" value="NZ_BAAAUF010000004.1"/>
</dbReference>
<dbReference type="Pfam" id="PF05368">
    <property type="entry name" value="NmrA"/>
    <property type="match status" value="1"/>
</dbReference>
<sequence length="308" mass="34021">MVDSPLILVTGAAGSVGSVGRRVVDDLRRRGHAVRALVHREDERADALREMGAEVTVGDLARPADVVRALDGCHRMYFGMGVSSQYLEAALVNAAAARARGRLEVFVNMSQMTVSQMDLTSTAESTQQREHWLTEQVLDWSGLPVTQVRPTVFMENPLFRIFCFASMARDGTIRLPFGQGRTSPVAAEDVAHVVAAVLADPAPHIGRVYELTGPVSQDMRAMAEEFSSALGRPVTYVDPPFDEFEDELRRQGLPDHAVEHLTTMARLHAQNRYDRATQDVEKVTGRPAWGVREFVEHNPELFRSADAS</sequence>
<dbReference type="InterPro" id="IPR036291">
    <property type="entry name" value="NAD(P)-bd_dom_sf"/>
</dbReference>
<dbReference type="SUPFAM" id="SSF51735">
    <property type="entry name" value="NAD(P)-binding Rossmann-fold domains"/>
    <property type="match status" value="1"/>
</dbReference>
<comment type="caution">
    <text evidence="2">The sequence shown here is derived from an EMBL/GenBank/DDBJ whole genome shotgun (WGS) entry which is preliminary data.</text>
</comment>
<gene>
    <name evidence="2" type="ORF">GCM10010448_07320</name>
</gene>
<dbReference type="PANTHER" id="PTHR43162:SF1">
    <property type="entry name" value="PRESTALK A DIFFERENTIATION PROTEIN A"/>
    <property type="match status" value="1"/>
</dbReference>
<proteinExistence type="predicted"/>
<dbReference type="InterPro" id="IPR051604">
    <property type="entry name" value="Ergot_Alk_Oxidoreductase"/>
</dbReference>
<dbReference type="InterPro" id="IPR008030">
    <property type="entry name" value="NmrA-like"/>
</dbReference>
<reference evidence="3" key="1">
    <citation type="journal article" date="2019" name="Int. J. Syst. Evol. Microbiol.">
        <title>The Global Catalogue of Microorganisms (GCM) 10K type strain sequencing project: providing services to taxonomists for standard genome sequencing and annotation.</title>
        <authorList>
            <consortium name="The Broad Institute Genomics Platform"/>
            <consortium name="The Broad Institute Genome Sequencing Center for Infectious Disease"/>
            <person name="Wu L."/>
            <person name="Ma J."/>
        </authorList>
    </citation>
    <scope>NUCLEOTIDE SEQUENCE [LARGE SCALE GENOMIC DNA]</scope>
    <source>
        <strain evidence="3">JCM 9091</strain>
    </source>
</reference>
<accession>A0ABP6L4S4</accession>
<feature type="domain" description="NmrA-like" evidence="1">
    <location>
        <begin position="6"/>
        <end position="275"/>
    </location>
</feature>
<evidence type="ECO:0000313" key="3">
    <source>
        <dbReference type="Proteomes" id="UP001501532"/>
    </source>
</evidence>